<dbReference type="Pfam" id="PF08546">
    <property type="entry name" value="ApbA_C"/>
    <property type="match status" value="1"/>
</dbReference>
<evidence type="ECO:0000256" key="1">
    <source>
        <dbReference type="ARBA" id="ARBA00004994"/>
    </source>
</evidence>
<dbReference type="EC" id="1.1.1.169" evidence="3 10"/>
<keyword evidence="14" id="KW-1185">Reference proteome</keyword>
<comment type="similarity">
    <text evidence="2 10">Belongs to the ketopantoate reductase family.</text>
</comment>
<gene>
    <name evidence="13" type="ORF">GCM10011487_54910</name>
</gene>
<evidence type="ECO:0000256" key="7">
    <source>
        <dbReference type="ARBA" id="ARBA00023002"/>
    </source>
</evidence>
<dbReference type="Proteomes" id="UP000445000">
    <property type="component" value="Unassembled WGS sequence"/>
</dbReference>
<dbReference type="GO" id="GO:0015940">
    <property type="term" value="P:pantothenate biosynthetic process"/>
    <property type="evidence" value="ECO:0007669"/>
    <property type="project" value="UniProtKB-UniPathway"/>
</dbReference>
<dbReference type="InterPro" id="IPR008927">
    <property type="entry name" value="6-PGluconate_DH-like_C_sf"/>
</dbReference>
<comment type="pathway">
    <text evidence="1 10">Cofactor biosynthesis; (R)-pantothenate biosynthesis; (R)-pantoate from 3-methyl-2-oxobutanoate: step 2/2.</text>
</comment>
<evidence type="ECO:0000256" key="8">
    <source>
        <dbReference type="ARBA" id="ARBA00032024"/>
    </source>
</evidence>
<name>A0A829YKX1_9GAMM</name>
<dbReference type="UniPathway" id="UPA00028">
    <property type="reaction ID" value="UER00004"/>
</dbReference>
<dbReference type="Pfam" id="PF02558">
    <property type="entry name" value="ApbA"/>
    <property type="match status" value="1"/>
</dbReference>
<proteinExistence type="inferred from homology"/>
<comment type="function">
    <text evidence="10">Catalyzes the NADPH-dependent reduction of ketopantoate into pantoic acid.</text>
</comment>
<evidence type="ECO:0000256" key="9">
    <source>
        <dbReference type="ARBA" id="ARBA00048793"/>
    </source>
</evidence>
<evidence type="ECO:0000313" key="14">
    <source>
        <dbReference type="Proteomes" id="UP000445000"/>
    </source>
</evidence>
<dbReference type="SUPFAM" id="SSF48179">
    <property type="entry name" value="6-phosphogluconate dehydrogenase C-terminal domain-like"/>
    <property type="match status" value="1"/>
</dbReference>
<dbReference type="RefSeq" id="WP_161815106.1">
    <property type="nucleotide sequence ID" value="NZ_BLJN01000006.1"/>
</dbReference>
<dbReference type="GO" id="GO:0008677">
    <property type="term" value="F:2-dehydropantoate 2-reductase activity"/>
    <property type="evidence" value="ECO:0007669"/>
    <property type="project" value="UniProtKB-EC"/>
</dbReference>
<dbReference type="PANTHER" id="PTHR21708">
    <property type="entry name" value="PROBABLE 2-DEHYDROPANTOATE 2-REDUCTASE"/>
    <property type="match status" value="1"/>
</dbReference>
<feature type="domain" description="Ketopantoate reductase C-terminal" evidence="12">
    <location>
        <begin position="176"/>
        <end position="318"/>
    </location>
</feature>
<dbReference type="NCBIfam" id="TIGR00745">
    <property type="entry name" value="apbA_panE"/>
    <property type="match status" value="1"/>
</dbReference>
<dbReference type="AlphaFoldDB" id="A0A829YKX1"/>
<dbReference type="SUPFAM" id="SSF51735">
    <property type="entry name" value="NAD(P)-binding Rossmann-fold domains"/>
    <property type="match status" value="1"/>
</dbReference>
<evidence type="ECO:0000313" key="13">
    <source>
        <dbReference type="EMBL" id="GFE83491.1"/>
    </source>
</evidence>
<comment type="caution">
    <text evidence="13">The sequence shown here is derived from an EMBL/GenBank/DDBJ whole genome shotgun (WGS) entry which is preliminary data.</text>
</comment>
<evidence type="ECO:0000256" key="3">
    <source>
        <dbReference type="ARBA" id="ARBA00013014"/>
    </source>
</evidence>
<keyword evidence="5 10" id="KW-0566">Pantothenate biosynthesis</keyword>
<reference evidence="14" key="1">
    <citation type="submission" date="2020-01" db="EMBL/GenBank/DDBJ databases">
        <title>'Steroidobacter agaridevorans' sp. nov., agar-degrading bacteria isolated from rhizosphere soils.</title>
        <authorList>
            <person name="Ikenaga M."/>
            <person name="Kataoka M."/>
            <person name="Murouchi A."/>
            <person name="Katsuragi S."/>
            <person name="Sakai M."/>
        </authorList>
    </citation>
    <scope>NUCLEOTIDE SEQUENCE [LARGE SCALE GENOMIC DNA]</scope>
    <source>
        <strain evidence="14">YU21-B</strain>
    </source>
</reference>
<evidence type="ECO:0000256" key="2">
    <source>
        <dbReference type="ARBA" id="ARBA00007870"/>
    </source>
</evidence>
<evidence type="ECO:0000256" key="10">
    <source>
        <dbReference type="RuleBase" id="RU362068"/>
    </source>
</evidence>
<dbReference type="Gene3D" id="1.10.1040.10">
    <property type="entry name" value="N-(1-d-carboxylethyl)-l-norvaline Dehydrogenase, domain 2"/>
    <property type="match status" value="1"/>
</dbReference>
<keyword evidence="6 10" id="KW-0521">NADP</keyword>
<dbReference type="InterPro" id="IPR013328">
    <property type="entry name" value="6PGD_dom2"/>
</dbReference>
<dbReference type="EMBL" id="BLJN01000006">
    <property type="protein sequence ID" value="GFE83491.1"/>
    <property type="molecule type" value="Genomic_DNA"/>
</dbReference>
<feature type="domain" description="Ketopantoate reductase N-terminal" evidence="11">
    <location>
        <begin position="7"/>
        <end position="150"/>
    </location>
</feature>
<sequence>MARSEFAIVGAGALGSILAAHLIRNGRSVALLARGQRAQQLREQGLRIKGLSEIAMPVEVITDPAQLRETGTLIIATKTPGSEQTMASLRHVTVDRAVSIQNGVMKDELLSQTYGRERTLGALADTSGELLASGEVLFTRNVNLFVGELDGSMSDTARGIVKTIDDAGVRATLVPDIVSREWSKFVGWVGFVSLSLTTRVVTWKFLSDPDAALLIARLTRELGSLARALGIALTEDRAILPLGLVMNGTEAEAVAAVQKVGADYQTKAPEHRMSSLQDLLAGRPLEIHETLGYALRKAKELNLALPLLASLYSLVSAIDRTRDR</sequence>
<dbReference type="InterPro" id="IPR036291">
    <property type="entry name" value="NAD(P)-bd_dom_sf"/>
</dbReference>
<evidence type="ECO:0000256" key="6">
    <source>
        <dbReference type="ARBA" id="ARBA00022857"/>
    </source>
</evidence>
<organism evidence="13 14">
    <name type="scientific">Steroidobacter agaridevorans</name>
    <dbReference type="NCBI Taxonomy" id="2695856"/>
    <lineage>
        <taxon>Bacteria</taxon>
        <taxon>Pseudomonadati</taxon>
        <taxon>Pseudomonadota</taxon>
        <taxon>Gammaproteobacteria</taxon>
        <taxon>Steroidobacterales</taxon>
        <taxon>Steroidobacteraceae</taxon>
        <taxon>Steroidobacter</taxon>
    </lineage>
</organism>
<comment type="catalytic activity">
    <reaction evidence="9 10">
        <text>(R)-pantoate + NADP(+) = 2-dehydropantoate + NADPH + H(+)</text>
        <dbReference type="Rhea" id="RHEA:16233"/>
        <dbReference type="ChEBI" id="CHEBI:11561"/>
        <dbReference type="ChEBI" id="CHEBI:15378"/>
        <dbReference type="ChEBI" id="CHEBI:15980"/>
        <dbReference type="ChEBI" id="CHEBI:57783"/>
        <dbReference type="ChEBI" id="CHEBI:58349"/>
        <dbReference type="EC" id="1.1.1.169"/>
    </reaction>
</comment>
<keyword evidence="7 10" id="KW-0560">Oxidoreductase</keyword>
<evidence type="ECO:0000259" key="11">
    <source>
        <dbReference type="Pfam" id="PF02558"/>
    </source>
</evidence>
<dbReference type="InterPro" id="IPR013752">
    <property type="entry name" value="KPA_reductase"/>
</dbReference>
<dbReference type="PANTHER" id="PTHR21708:SF26">
    <property type="entry name" value="2-DEHYDROPANTOATE 2-REDUCTASE"/>
    <property type="match status" value="1"/>
</dbReference>
<dbReference type="InterPro" id="IPR051402">
    <property type="entry name" value="KPR-Related"/>
</dbReference>
<dbReference type="Gene3D" id="3.40.50.720">
    <property type="entry name" value="NAD(P)-binding Rossmann-like Domain"/>
    <property type="match status" value="1"/>
</dbReference>
<evidence type="ECO:0000256" key="5">
    <source>
        <dbReference type="ARBA" id="ARBA00022655"/>
    </source>
</evidence>
<protein>
    <recommendedName>
        <fullName evidence="4 10">2-dehydropantoate 2-reductase</fullName>
        <ecNumber evidence="3 10">1.1.1.169</ecNumber>
    </recommendedName>
    <alternativeName>
        <fullName evidence="8 10">Ketopantoate reductase</fullName>
    </alternativeName>
</protein>
<accession>A0A829YKX1</accession>
<dbReference type="InterPro" id="IPR003710">
    <property type="entry name" value="ApbA"/>
</dbReference>
<dbReference type="InterPro" id="IPR013332">
    <property type="entry name" value="KPR_N"/>
</dbReference>
<evidence type="ECO:0000259" key="12">
    <source>
        <dbReference type="Pfam" id="PF08546"/>
    </source>
</evidence>
<dbReference type="GO" id="GO:0005737">
    <property type="term" value="C:cytoplasm"/>
    <property type="evidence" value="ECO:0007669"/>
    <property type="project" value="TreeGrafter"/>
</dbReference>
<evidence type="ECO:0000256" key="4">
    <source>
        <dbReference type="ARBA" id="ARBA00019465"/>
    </source>
</evidence>